<dbReference type="EMBL" id="JARMAB010000020">
    <property type="protein sequence ID" value="MED1204145.1"/>
    <property type="molecule type" value="Genomic_DNA"/>
</dbReference>
<dbReference type="SUPFAM" id="SSF55469">
    <property type="entry name" value="FMN-dependent nitroreductase-like"/>
    <property type="match status" value="1"/>
</dbReference>
<dbReference type="CDD" id="cd02137">
    <property type="entry name" value="MhqN-like"/>
    <property type="match status" value="1"/>
</dbReference>
<accession>A0ABU6MHI8</accession>
<evidence type="ECO:0000256" key="1">
    <source>
        <dbReference type="ARBA" id="ARBA00007118"/>
    </source>
</evidence>
<organism evidence="4 5">
    <name type="scientific">Heyndrickxia acidicola</name>
    <dbReference type="NCBI Taxonomy" id="209389"/>
    <lineage>
        <taxon>Bacteria</taxon>
        <taxon>Bacillati</taxon>
        <taxon>Bacillota</taxon>
        <taxon>Bacilli</taxon>
        <taxon>Bacillales</taxon>
        <taxon>Bacillaceae</taxon>
        <taxon>Heyndrickxia</taxon>
    </lineage>
</organism>
<comment type="caution">
    <text evidence="4">The sequence shown here is derived from an EMBL/GenBank/DDBJ whole genome shotgun (WGS) entry which is preliminary data.</text>
</comment>
<name>A0ABU6MHI8_9BACI</name>
<reference evidence="4 5" key="1">
    <citation type="submission" date="2023-03" db="EMBL/GenBank/DDBJ databases">
        <title>Bacillus Genome Sequencing.</title>
        <authorList>
            <person name="Dunlap C."/>
        </authorList>
    </citation>
    <scope>NUCLEOTIDE SEQUENCE [LARGE SCALE GENOMIC DNA]</scope>
    <source>
        <strain evidence="4 5">B-23453</strain>
    </source>
</reference>
<evidence type="ECO:0000259" key="3">
    <source>
        <dbReference type="Pfam" id="PF00881"/>
    </source>
</evidence>
<dbReference type="PANTHER" id="PTHR43673:SF3">
    <property type="entry name" value="NAD(P)H NITROREDUCTASE YODC-RELATED"/>
    <property type="match status" value="1"/>
</dbReference>
<keyword evidence="2" id="KW-0560">Oxidoreductase</keyword>
<dbReference type="Proteomes" id="UP001341444">
    <property type="component" value="Unassembled WGS sequence"/>
</dbReference>
<feature type="domain" description="Nitroreductase" evidence="3">
    <location>
        <begin position="14"/>
        <end position="188"/>
    </location>
</feature>
<sequence length="210" mass="23186">MTTTVEQSISHFMQSRSSVRAYEKGKTIPKATLQDILKLAATAPSSWNLQHWKFIVVQDQLIKEHLLPIAYGQQQVIDASAVIIVLGDVQANKNAEMVYGEAVKGGYMTEEAKGELLKNIESAYASSETVGVHEAIRNASFAAMQLMLAAKAYDLDTCPMGGFDPLALRQELNIPDRYIPVLMLTLGYAAKPAHPTSRFDLKDLVIKDKF</sequence>
<dbReference type="InterPro" id="IPR029479">
    <property type="entry name" value="Nitroreductase"/>
</dbReference>
<evidence type="ECO:0000313" key="4">
    <source>
        <dbReference type="EMBL" id="MED1204145.1"/>
    </source>
</evidence>
<dbReference type="Pfam" id="PF00881">
    <property type="entry name" value="Nitroreductase"/>
    <property type="match status" value="1"/>
</dbReference>
<keyword evidence="5" id="KW-1185">Reference proteome</keyword>
<evidence type="ECO:0000256" key="2">
    <source>
        <dbReference type="ARBA" id="ARBA00023002"/>
    </source>
</evidence>
<dbReference type="RefSeq" id="WP_066263958.1">
    <property type="nucleotide sequence ID" value="NZ_JARMAB010000020.1"/>
</dbReference>
<proteinExistence type="inferred from homology"/>
<dbReference type="InterPro" id="IPR000415">
    <property type="entry name" value="Nitroreductase-like"/>
</dbReference>
<protein>
    <submittedName>
        <fullName evidence="4">Nitroreductase family protein</fullName>
    </submittedName>
</protein>
<dbReference type="Gene3D" id="3.40.109.10">
    <property type="entry name" value="NADH Oxidase"/>
    <property type="match status" value="1"/>
</dbReference>
<gene>
    <name evidence="4" type="ORF">P4T90_13905</name>
</gene>
<dbReference type="PANTHER" id="PTHR43673">
    <property type="entry name" value="NAD(P)H NITROREDUCTASE YDGI-RELATED"/>
    <property type="match status" value="1"/>
</dbReference>
<evidence type="ECO:0000313" key="5">
    <source>
        <dbReference type="Proteomes" id="UP001341444"/>
    </source>
</evidence>
<comment type="similarity">
    <text evidence="1">Belongs to the nitroreductase family.</text>
</comment>